<feature type="compositionally biased region" description="Pro residues" evidence="1">
    <location>
        <begin position="402"/>
        <end position="411"/>
    </location>
</feature>
<feature type="region of interest" description="Disordered" evidence="1">
    <location>
        <begin position="189"/>
        <end position="354"/>
    </location>
</feature>
<evidence type="ECO:0000256" key="1">
    <source>
        <dbReference type="SAM" id="MobiDB-lite"/>
    </source>
</evidence>
<evidence type="ECO:0008006" key="4">
    <source>
        <dbReference type="Google" id="ProtNLM"/>
    </source>
</evidence>
<feature type="compositionally biased region" description="Low complexity" evidence="1">
    <location>
        <begin position="215"/>
        <end position="236"/>
    </location>
</feature>
<dbReference type="Proteomes" id="UP001597474">
    <property type="component" value="Unassembled WGS sequence"/>
</dbReference>
<evidence type="ECO:0000313" key="2">
    <source>
        <dbReference type="EMBL" id="MFD2738453.1"/>
    </source>
</evidence>
<sequence>MKPNFALSLSFDGIQLLHRALGGWRVVGEVALDAADLDAELATLRKTATALDPGGLRCKLLIPDAQIKYLSIDAEDPSDAARLRAAHLALEGATPYALDELAFDIAADGARTHIAAVARDTLEEAESFAVEHRFHPVSFVAAPKRGDFPGEPFFGPTAAAAELLEPGETVEPDSEAVVVLDIASATARAAQHAPVADLTDMAKPSGPDSAPTEKPATGSAARAATAPAAPSSAAPGESQKPLPTSPADWRGPAVPTKAMRQEDVGSRVAKTGPAQKDPSAETSRATPSTTVSAQPDRAVKTTMHKPVAAQEASPPERPAASGQTRSSAGHARPHGESPTLITPEAVSASLRPAAPAAARINAPELVPGSYSTAPRRNAAQRLVAFASRRPKAGSESRREPLVAPPAPPPAAVPVTTTPVLNNPGETTPVTADALPGQPATPRPAGARAALQAETPAHPAQQAPPTRDPLASEEEQMTIFGARKSEVGGKPRYLGLMLTAALLMLLAGVAAWASVFLDDGINLSRLFGDRAEPRLVADAPREPDAETDSEAESVARSSAGTAKEAETIAARPEAEGDETPIVSLSAGEEVVTDSLSAPRGTAQSPLSAAEAEAKYAVSGIWPLAPQLPSDPAALVRLENLRLASIDPVSRPKDADALPPVASFDSDVMRDDLDAPVAAETDPARDDRGLVVASAEGALNPDGVKIYLGRPAAVPPARPTAEAEDPVQDTPETSAVAQERPRERPEDLVASAPTPEPESDPVGDSSLAGLRPKPRETTPDPSAPPISPGGVAVTLQETDDAVTIALTKPAAFQNATPQATEVSRRPDDRPRNFAQIVKTARRSAPAVVSAPSAVVAPSIPSKTSVAKQATVKNAINLRKINLIGVYGKPANRRALVRLGNGRYQKVEVGDRIDGGRVAAISESELHYVKRGRSVVLQMPKS</sequence>
<reference evidence="3" key="1">
    <citation type="journal article" date="2019" name="Int. J. Syst. Evol. Microbiol.">
        <title>The Global Catalogue of Microorganisms (GCM) 10K type strain sequencing project: providing services to taxonomists for standard genome sequencing and annotation.</title>
        <authorList>
            <consortium name="The Broad Institute Genomics Platform"/>
            <consortium name="The Broad Institute Genome Sequencing Center for Infectious Disease"/>
            <person name="Wu L."/>
            <person name="Ma J."/>
        </authorList>
    </citation>
    <scope>NUCLEOTIDE SEQUENCE [LARGE SCALE GENOMIC DNA]</scope>
    <source>
        <strain evidence="3">TISTR 2562</strain>
    </source>
</reference>
<feature type="compositionally biased region" description="Low complexity" evidence="1">
    <location>
        <begin position="435"/>
        <end position="464"/>
    </location>
</feature>
<feature type="compositionally biased region" description="Polar residues" evidence="1">
    <location>
        <begin position="280"/>
        <end position="293"/>
    </location>
</feature>
<feature type="region of interest" description="Disordered" evidence="1">
    <location>
        <begin position="536"/>
        <end position="580"/>
    </location>
</feature>
<name>A0ABW5TXT8_9RHOB</name>
<accession>A0ABW5TXT8</accession>
<gene>
    <name evidence="2" type="ORF">ACFSUD_02620</name>
</gene>
<protein>
    <recommendedName>
        <fullName evidence="4">Type IV pilus biogenesis</fullName>
    </recommendedName>
</protein>
<keyword evidence="3" id="KW-1185">Reference proteome</keyword>
<comment type="caution">
    <text evidence="2">The sequence shown here is derived from an EMBL/GenBank/DDBJ whole genome shotgun (WGS) entry which is preliminary data.</text>
</comment>
<proteinExistence type="predicted"/>
<dbReference type="RefSeq" id="WP_386371202.1">
    <property type="nucleotide sequence ID" value="NZ_JBHUMP010000002.1"/>
</dbReference>
<feature type="region of interest" description="Disordered" evidence="1">
    <location>
        <begin position="645"/>
        <end position="789"/>
    </location>
</feature>
<dbReference type="EMBL" id="JBHUMP010000002">
    <property type="protein sequence ID" value="MFD2738453.1"/>
    <property type="molecule type" value="Genomic_DNA"/>
</dbReference>
<feature type="compositionally biased region" description="Low complexity" evidence="1">
    <location>
        <begin position="412"/>
        <end position="423"/>
    </location>
</feature>
<feature type="compositionally biased region" description="Low complexity" evidence="1">
    <location>
        <begin position="345"/>
        <end position="354"/>
    </location>
</feature>
<feature type="region of interest" description="Disordered" evidence="1">
    <location>
        <begin position="387"/>
        <end position="468"/>
    </location>
</feature>
<evidence type="ECO:0000313" key="3">
    <source>
        <dbReference type="Proteomes" id="UP001597474"/>
    </source>
</evidence>
<organism evidence="2 3">
    <name type="scientific">Sulfitobacter aestuarii</name>
    <dbReference type="NCBI Taxonomy" id="2161676"/>
    <lineage>
        <taxon>Bacteria</taxon>
        <taxon>Pseudomonadati</taxon>
        <taxon>Pseudomonadota</taxon>
        <taxon>Alphaproteobacteria</taxon>
        <taxon>Rhodobacterales</taxon>
        <taxon>Roseobacteraceae</taxon>
        <taxon>Sulfitobacter</taxon>
    </lineage>
</organism>